<organism evidence="1 2">
    <name type="scientific">Phytophthora palmivora</name>
    <dbReference type="NCBI Taxonomy" id="4796"/>
    <lineage>
        <taxon>Eukaryota</taxon>
        <taxon>Sar</taxon>
        <taxon>Stramenopiles</taxon>
        <taxon>Oomycota</taxon>
        <taxon>Peronosporomycetes</taxon>
        <taxon>Peronosporales</taxon>
        <taxon>Peronosporaceae</taxon>
        <taxon>Phytophthora</taxon>
    </lineage>
</organism>
<dbReference type="OrthoDB" id="126619at2759"/>
<reference evidence="1 2" key="1">
    <citation type="journal article" date="2017" name="Genome Biol. Evol.">
        <title>Phytophthora megakarya and P. palmivora, closely related causal agents of cacao black pod rot, underwent increases in genome sizes and gene numbers by different mechanisms.</title>
        <authorList>
            <person name="Ali S.S."/>
            <person name="Shao J."/>
            <person name="Lary D.J."/>
            <person name="Kronmiller B."/>
            <person name="Shen D."/>
            <person name="Strem M.D."/>
            <person name="Amoako-Attah I."/>
            <person name="Akrofi A.Y."/>
            <person name="Begoude B.A."/>
            <person name="Ten Hoopen G.M."/>
            <person name="Coulibaly K."/>
            <person name="Kebe B.I."/>
            <person name="Melnick R.L."/>
            <person name="Guiltinan M.J."/>
            <person name="Tyler B.M."/>
            <person name="Meinhardt L.W."/>
            <person name="Bailey B.A."/>
        </authorList>
    </citation>
    <scope>NUCLEOTIDE SEQUENCE [LARGE SCALE GENOMIC DNA]</scope>
    <source>
        <strain evidence="2">sbr112.9</strain>
    </source>
</reference>
<evidence type="ECO:0000313" key="1">
    <source>
        <dbReference type="EMBL" id="POM76721.1"/>
    </source>
</evidence>
<comment type="caution">
    <text evidence="1">The sequence shown here is derived from an EMBL/GenBank/DDBJ whole genome shotgun (WGS) entry which is preliminary data.</text>
</comment>
<proteinExistence type="predicted"/>
<evidence type="ECO:0000313" key="2">
    <source>
        <dbReference type="Proteomes" id="UP000237271"/>
    </source>
</evidence>
<gene>
    <name evidence="1" type="ORF">PHPALM_6005</name>
</gene>
<dbReference type="AlphaFoldDB" id="A0A2P4YG09"/>
<name>A0A2P4YG09_9STRA</name>
<accession>A0A2P4YG09</accession>
<keyword evidence="2" id="KW-1185">Reference proteome</keyword>
<dbReference type="EMBL" id="NCKW01003399">
    <property type="protein sequence ID" value="POM76721.1"/>
    <property type="molecule type" value="Genomic_DNA"/>
</dbReference>
<protein>
    <submittedName>
        <fullName evidence="1">Uncharacterized protein</fullName>
    </submittedName>
</protein>
<dbReference type="Proteomes" id="UP000237271">
    <property type="component" value="Unassembled WGS sequence"/>
</dbReference>
<sequence>MSLAEILQSKIATKQEGDRQSRHRVYEKTEDVVKMLRQATTTSTNTPFQPISLDMFIAFREEFHSGWNLWLGDDEVATLPPNLKELFSAMTFDEKKLKFFRLTLWTKNKKRALDYEDITDIPDGAEEFVERVTGLSLFDDKMAQGNASKIEIVTRVGVELLKSTLQTPKWSRG</sequence>